<comment type="caution">
    <text evidence="1">The sequence shown here is derived from an EMBL/GenBank/DDBJ whole genome shotgun (WGS) entry which is preliminary data.</text>
</comment>
<evidence type="ECO:0000313" key="2">
    <source>
        <dbReference type="Proteomes" id="UP000544107"/>
    </source>
</evidence>
<sequence>MSRGNQPRLGVIQHAARASWHIIFLWISDGVPLRKLRNKAFGAETWPVIPFPISRTTADIG</sequence>
<name>A0A7W6HIR0_9HYPH</name>
<dbReference type="Proteomes" id="UP000544107">
    <property type="component" value="Unassembled WGS sequence"/>
</dbReference>
<evidence type="ECO:0000313" key="1">
    <source>
        <dbReference type="EMBL" id="MBB4005933.1"/>
    </source>
</evidence>
<dbReference type="EMBL" id="JACIED010000001">
    <property type="protein sequence ID" value="MBB4005933.1"/>
    <property type="molecule type" value="Genomic_DNA"/>
</dbReference>
<reference evidence="1 2" key="1">
    <citation type="submission" date="2020-08" db="EMBL/GenBank/DDBJ databases">
        <title>Genomic Encyclopedia of Type Strains, Phase IV (KMG-IV): sequencing the most valuable type-strain genomes for metagenomic binning, comparative biology and taxonomic classification.</title>
        <authorList>
            <person name="Goeker M."/>
        </authorList>
    </citation>
    <scope>NUCLEOTIDE SEQUENCE [LARGE SCALE GENOMIC DNA]</scope>
    <source>
        <strain evidence="1 2">DSM 100021</strain>
    </source>
</reference>
<dbReference type="AlphaFoldDB" id="A0A7W6HIR0"/>
<protein>
    <submittedName>
        <fullName evidence="1">Uncharacterized protein</fullName>
    </submittedName>
</protein>
<gene>
    <name evidence="1" type="ORF">GGQ71_000169</name>
</gene>
<organism evidence="1 2">
    <name type="scientific">Allorhizobium taibaishanense</name>
    <dbReference type="NCBI Taxonomy" id="887144"/>
    <lineage>
        <taxon>Bacteria</taxon>
        <taxon>Pseudomonadati</taxon>
        <taxon>Pseudomonadota</taxon>
        <taxon>Alphaproteobacteria</taxon>
        <taxon>Hyphomicrobiales</taxon>
        <taxon>Rhizobiaceae</taxon>
        <taxon>Rhizobium/Agrobacterium group</taxon>
        <taxon>Allorhizobium</taxon>
    </lineage>
</organism>
<accession>A0A7W6HIR0</accession>
<proteinExistence type="predicted"/>